<dbReference type="GO" id="GO:0003677">
    <property type="term" value="F:DNA binding"/>
    <property type="evidence" value="ECO:0007669"/>
    <property type="project" value="UniProtKB-KW"/>
</dbReference>
<evidence type="ECO:0000313" key="3">
    <source>
        <dbReference type="Proteomes" id="UP000448292"/>
    </source>
</evidence>
<keyword evidence="1" id="KW-1133">Transmembrane helix</keyword>
<evidence type="ECO:0000256" key="1">
    <source>
        <dbReference type="SAM" id="Phobius"/>
    </source>
</evidence>
<feature type="transmembrane region" description="Helical" evidence="1">
    <location>
        <begin position="17"/>
        <end position="38"/>
    </location>
</feature>
<organism evidence="2 3">
    <name type="scientific">Oceanidesulfovibrio indonesiensis</name>
    <dbReference type="NCBI Taxonomy" id="54767"/>
    <lineage>
        <taxon>Bacteria</taxon>
        <taxon>Pseudomonadati</taxon>
        <taxon>Thermodesulfobacteriota</taxon>
        <taxon>Desulfovibrionia</taxon>
        <taxon>Desulfovibrionales</taxon>
        <taxon>Desulfovibrionaceae</taxon>
        <taxon>Oceanidesulfovibrio</taxon>
    </lineage>
</organism>
<comment type="caution">
    <text evidence="2">The sequence shown here is derived from an EMBL/GenBank/DDBJ whole genome shotgun (WGS) entry which is preliminary data.</text>
</comment>
<dbReference type="EMBL" id="QMIE01000004">
    <property type="protein sequence ID" value="TVM18306.1"/>
    <property type="molecule type" value="Genomic_DNA"/>
</dbReference>
<evidence type="ECO:0000313" key="2">
    <source>
        <dbReference type="EMBL" id="TVM18306.1"/>
    </source>
</evidence>
<sequence length="54" mass="6170">MEFYTLQDFMTYTKGNIYLIMGGILIAAVLFISFLVGGKDESGDEFSKYKHNHD</sequence>
<dbReference type="AlphaFoldDB" id="A0A7M3MG58"/>
<protein>
    <submittedName>
        <fullName evidence="2">DNA-binding protein</fullName>
    </submittedName>
</protein>
<dbReference type="NCBIfam" id="NF045712">
    <property type="entry name" value="sulf_resp_HmcD"/>
    <property type="match status" value="1"/>
</dbReference>
<keyword evidence="2" id="KW-0238">DNA-binding</keyword>
<keyword evidence="1" id="KW-0472">Membrane</keyword>
<dbReference type="OrthoDB" id="5460179at2"/>
<accession>A0A7M3MG58</accession>
<name>A0A7M3MG58_9BACT</name>
<keyword evidence="3" id="KW-1185">Reference proteome</keyword>
<reference evidence="2 3" key="1">
    <citation type="submission" date="2018-06" db="EMBL/GenBank/DDBJ databases">
        <title>Complete genome of Desulfovibrio indonesiensis P37SLT.</title>
        <authorList>
            <person name="Crispim J.S."/>
            <person name="Vidigal P.M.P."/>
            <person name="Silva L.C.F."/>
            <person name="Laguardia C.N."/>
            <person name="Araujo L.C."/>
            <person name="Dias R.S."/>
            <person name="Sousa M.P."/>
            <person name="Paula S.O."/>
            <person name="Silva C."/>
        </authorList>
    </citation>
    <scope>NUCLEOTIDE SEQUENCE [LARGE SCALE GENOMIC DNA]</scope>
    <source>
        <strain evidence="2 3">P37SLT</strain>
    </source>
</reference>
<gene>
    <name evidence="2" type="ORF">DPQ33_06010</name>
</gene>
<keyword evidence="1" id="KW-0812">Transmembrane</keyword>
<dbReference type="Proteomes" id="UP000448292">
    <property type="component" value="Unassembled WGS sequence"/>
</dbReference>
<proteinExistence type="predicted"/>
<dbReference type="RefSeq" id="WP_144302307.1">
    <property type="nucleotide sequence ID" value="NZ_QMIE01000004.1"/>
</dbReference>
<dbReference type="InterPro" id="IPR054911">
    <property type="entry name" value="sulf_resp_HmcD"/>
</dbReference>